<reference evidence="2" key="1">
    <citation type="submission" date="2015-07" db="EMBL/GenBank/DDBJ databases">
        <title>Fjat-14205 dsm 2895.</title>
        <authorList>
            <person name="Liu B."/>
            <person name="Wang J."/>
            <person name="Zhu Y."/>
            <person name="Liu G."/>
            <person name="Chen Q."/>
            <person name="Chen Z."/>
            <person name="Lan J."/>
            <person name="Che J."/>
            <person name="Ge C."/>
            <person name="Shi H."/>
            <person name="Pan Z."/>
            <person name="Liu X."/>
        </authorList>
    </citation>
    <scope>NUCLEOTIDE SEQUENCE [LARGE SCALE GENOMIC DNA]</scope>
    <source>
        <strain evidence="2">DSM 25560</strain>
    </source>
</reference>
<proteinExistence type="predicted"/>
<dbReference type="Proteomes" id="UP000050668">
    <property type="component" value="Unassembled WGS sequence"/>
</dbReference>
<sequence>MILLNPEEYAKVCKCSLELATKRCTYYENLYKKYLEAVCPTCNAASDNLYYDDDGKIDEKNIVYIRCGNCKDTFSCSDARFRDWVAGGGLLDPVLDVIKYGKFSVMGFAYDDLSEEKWLQFVTESTNKLYNDDL</sequence>
<comment type="caution">
    <text evidence="1">The sequence shown here is derived from an EMBL/GenBank/DDBJ whole genome shotgun (WGS) entry which is preliminary data.</text>
</comment>
<dbReference type="EMBL" id="LGRV01000003">
    <property type="protein sequence ID" value="KOS68196.1"/>
    <property type="molecule type" value="Genomic_DNA"/>
</dbReference>
<accession>A0ABR5JZX6</accession>
<keyword evidence="2" id="KW-1185">Reference proteome</keyword>
<name>A0ABR5JZX6_9BACI</name>
<evidence type="ECO:0000313" key="2">
    <source>
        <dbReference type="Proteomes" id="UP000050668"/>
    </source>
</evidence>
<gene>
    <name evidence="1" type="ORF">AEA09_06280</name>
</gene>
<evidence type="ECO:0000313" key="1">
    <source>
        <dbReference type="EMBL" id="KOS68196.1"/>
    </source>
</evidence>
<protein>
    <submittedName>
        <fullName evidence="1">Uncharacterized protein</fullName>
    </submittedName>
</protein>
<organism evidence="1 2">
    <name type="scientific">Lysinibacillus contaminans</name>
    <dbReference type="NCBI Taxonomy" id="1293441"/>
    <lineage>
        <taxon>Bacteria</taxon>
        <taxon>Bacillati</taxon>
        <taxon>Bacillota</taxon>
        <taxon>Bacilli</taxon>
        <taxon>Bacillales</taxon>
        <taxon>Bacillaceae</taxon>
        <taxon>Lysinibacillus</taxon>
    </lineage>
</organism>